<evidence type="ECO:0000313" key="2">
    <source>
        <dbReference type="Proteomes" id="UP000233837"/>
    </source>
</evidence>
<organism evidence="1 2">
    <name type="scientific">Dendrobium catenatum</name>
    <dbReference type="NCBI Taxonomy" id="906689"/>
    <lineage>
        <taxon>Eukaryota</taxon>
        <taxon>Viridiplantae</taxon>
        <taxon>Streptophyta</taxon>
        <taxon>Embryophyta</taxon>
        <taxon>Tracheophyta</taxon>
        <taxon>Spermatophyta</taxon>
        <taxon>Magnoliopsida</taxon>
        <taxon>Liliopsida</taxon>
        <taxon>Asparagales</taxon>
        <taxon>Orchidaceae</taxon>
        <taxon>Epidendroideae</taxon>
        <taxon>Malaxideae</taxon>
        <taxon>Dendrobiinae</taxon>
        <taxon>Dendrobium</taxon>
    </lineage>
</organism>
<accession>A0A2I0VE65</accession>
<dbReference type="Proteomes" id="UP000233837">
    <property type="component" value="Unassembled WGS sequence"/>
</dbReference>
<sequence>MQFNTIYWTSTINWLCCCCRIHIAVVDIHTLVLSIRVVTLFARRHFYKLLMTPNRYINDQWFKGKPVGPPSCTGININLQPMFNQVIRVFQYQ</sequence>
<name>A0A2I0VE65_9ASPA</name>
<keyword evidence="2" id="KW-1185">Reference proteome</keyword>
<dbReference type="EMBL" id="KZ503746">
    <property type="protein sequence ID" value="PKU61708.1"/>
    <property type="molecule type" value="Genomic_DNA"/>
</dbReference>
<dbReference type="AlphaFoldDB" id="A0A2I0VE65"/>
<reference evidence="1 2" key="2">
    <citation type="journal article" date="2017" name="Nature">
        <title>The Apostasia genome and the evolution of orchids.</title>
        <authorList>
            <person name="Zhang G.Q."/>
            <person name="Liu K.W."/>
            <person name="Li Z."/>
            <person name="Lohaus R."/>
            <person name="Hsiao Y.Y."/>
            <person name="Niu S.C."/>
            <person name="Wang J.Y."/>
            <person name="Lin Y.C."/>
            <person name="Xu Q."/>
            <person name="Chen L.J."/>
            <person name="Yoshida K."/>
            <person name="Fujiwara S."/>
            <person name="Wang Z.W."/>
            <person name="Zhang Y.Q."/>
            <person name="Mitsuda N."/>
            <person name="Wang M."/>
            <person name="Liu G.H."/>
            <person name="Pecoraro L."/>
            <person name="Huang H.X."/>
            <person name="Xiao X.J."/>
            <person name="Lin M."/>
            <person name="Wu X.Y."/>
            <person name="Wu W.L."/>
            <person name="Chen Y.Y."/>
            <person name="Chang S.B."/>
            <person name="Sakamoto S."/>
            <person name="Ohme-Takagi M."/>
            <person name="Yagi M."/>
            <person name="Zeng S.J."/>
            <person name="Shen C.Y."/>
            <person name="Yeh C.M."/>
            <person name="Luo Y.B."/>
            <person name="Tsai W.C."/>
            <person name="Van de Peer Y."/>
            <person name="Liu Z.J."/>
        </authorList>
    </citation>
    <scope>NUCLEOTIDE SEQUENCE [LARGE SCALE GENOMIC DNA]</scope>
    <source>
        <tissue evidence="1">The whole plant</tissue>
    </source>
</reference>
<proteinExistence type="predicted"/>
<gene>
    <name evidence="1" type="ORF">MA16_Dca023174</name>
</gene>
<reference evidence="1 2" key="1">
    <citation type="journal article" date="2016" name="Sci. Rep.">
        <title>The Dendrobium catenatum Lindl. genome sequence provides insights into polysaccharide synthase, floral development and adaptive evolution.</title>
        <authorList>
            <person name="Zhang G.Q."/>
            <person name="Xu Q."/>
            <person name="Bian C."/>
            <person name="Tsai W.C."/>
            <person name="Yeh C.M."/>
            <person name="Liu K.W."/>
            <person name="Yoshida K."/>
            <person name="Zhang L.S."/>
            <person name="Chang S.B."/>
            <person name="Chen F."/>
            <person name="Shi Y."/>
            <person name="Su Y.Y."/>
            <person name="Zhang Y.Q."/>
            <person name="Chen L.J."/>
            <person name="Yin Y."/>
            <person name="Lin M."/>
            <person name="Huang H."/>
            <person name="Deng H."/>
            <person name="Wang Z.W."/>
            <person name="Zhu S.L."/>
            <person name="Zhao X."/>
            <person name="Deng C."/>
            <person name="Niu S.C."/>
            <person name="Huang J."/>
            <person name="Wang M."/>
            <person name="Liu G.H."/>
            <person name="Yang H.J."/>
            <person name="Xiao X.J."/>
            <person name="Hsiao Y.Y."/>
            <person name="Wu W.L."/>
            <person name="Chen Y.Y."/>
            <person name="Mitsuda N."/>
            <person name="Ohme-Takagi M."/>
            <person name="Luo Y.B."/>
            <person name="Van de Peer Y."/>
            <person name="Liu Z.J."/>
        </authorList>
    </citation>
    <scope>NUCLEOTIDE SEQUENCE [LARGE SCALE GENOMIC DNA]</scope>
    <source>
        <tissue evidence="1">The whole plant</tissue>
    </source>
</reference>
<evidence type="ECO:0000313" key="1">
    <source>
        <dbReference type="EMBL" id="PKU61708.1"/>
    </source>
</evidence>
<protein>
    <submittedName>
        <fullName evidence="1">Uncharacterized protein</fullName>
    </submittedName>
</protein>